<keyword evidence="3" id="KW-1185">Reference proteome</keyword>
<accession>A0A1H5DQX4</accession>
<evidence type="ECO:0000256" key="1">
    <source>
        <dbReference type="SAM" id="MobiDB-lite"/>
    </source>
</evidence>
<dbReference type="EMBL" id="FNTX01000001">
    <property type="protein sequence ID" value="SED81247.1"/>
    <property type="molecule type" value="Genomic_DNA"/>
</dbReference>
<reference evidence="3" key="1">
    <citation type="submission" date="2016-10" db="EMBL/GenBank/DDBJ databases">
        <authorList>
            <person name="Varghese N."/>
            <person name="Submissions S."/>
        </authorList>
    </citation>
    <scope>NUCLEOTIDE SEQUENCE [LARGE SCALE GENOMIC DNA]</scope>
    <source>
        <strain evidence="3">DSM 21368</strain>
    </source>
</reference>
<gene>
    <name evidence="2" type="ORF">SAMN04488554_0763</name>
</gene>
<evidence type="ECO:0000313" key="3">
    <source>
        <dbReference type="Proteomes" id="UP000199220"/>
    </source>
</evidence>
<evidence type="ECO:0000313" key="2">
    <source>
        <dbReference type="EMBL" id="SED81247.1"/>
    </source>
</evidence>
<proteinExistence type="predicted"/>
<protein>
    <submittedName>
        <fullName evidence="2">Uncharacterized protein</fullName>
    </submittedName>
</protein>
<name>A0A1H5DQX4_9MICO</name>
<dbReference type="AlphaFoldDB" id="A0A1H5DQX4"/>
<organism evidence="2 3">
    <name type="scientific">Ruania alba</name>
    <dbReference type="NCBI Taxonomy" id="648782"/>
    <lineage>
        <taxon>Bacteria</taxon>
        <taxon>Bacillati</taxon>
        <taxon>Actinomycetota</taxon>
        <taxon>Actinomycetes</taxon>
        <taxon>Micrococcales</taxon>
        <taxon>Ruaniaceae</taxon>
        <taxon>Ruania</taxon>
    </lineage>
</organism>
<dbReference type="Proteomes" id="UP000199220">
    <property type="component" value="Unassembled WGS sequence"/>
</dbReference>
<feature type="region of interest" description="Disordered" evidence="1">
    <location>
        <begin position="98"/>
        <end position="123"/>
    </location>
</feature>
<sequence>MIALGGVISLMSYGSALKVGPDLLCQERADTVPSDLEGSPYTHLREAQLRALPVELTCRWDIAGQAVTTRAMIDPVEDVVSGIALGTGIAALLASAATASRPARSDRSNLQARDTVPEESGRQ</sequence>